<dbReference type="PANTHER" id="PTHR45653:SF10">
    <property type="entry name" value="MYOBLAST CITY, ISOFORM B"/>
    <property type="match status" value="1"/>
</dbReference>
<keyword evidence="5" id="KW-1185">Reference proteome</keyword>
<dbReference type="GO" id="GO:0016477">
    <property type="term" value="P:cell migration"/>
    <property type="evidence" value="ECO:0007669"/>
    <property type="project" value="TreeGrafter"/>
</dbReference>
<organism evidence="5 6">
    <name type="scientific">Panagrellus redivivus</name>
    <name type="common">Microworm</name>
    <dbReference type="NCBI Taxonomy" id="6233"/>
    <lineage>
        <taxon>Eukaryota</taxon>
        <taxon>Metazoa</taxon>
        <taxon>Ecdysozoa</taxon>
        <taxon>Nematoda</taxon>
        <taxon>Chromadorea</taxon>
        <taxon>Rhabditida</taxon>
        <taxon>Tylenchina</taxon>
        <taxon>Panagrolaimomorpha</taxon>
        <taxon>Panagrolaimoidea</taxon>
        <taxon>Panagrolaimidae</taxon>
        <taxon>Panagrellus</taxon>
    </lineage>
</organism>
<dbReference type="Gene3D" id="1.25.40.410">
    <property type="match status" value="1"/>
</dbReference>
<dbReference type="GO" id="GO:0005886">
    <property type="term" value="C:plasma membrane"/>
    <property type="evidence" value="ECO:0007669"/>
    <property type="project" value="TreeGrafter"/>
</dbReference>
<feature type="region of interest" description="Disordered" evidence="3">
    <location>
        <begin position="518"/>
        <end position="559"/>
    </location>
</feature>
<evidence type="ECO:0000256" key="3">
    <source>
        <dbReference type="SAM" id="MobiDB-lite"/>
    </source>
</evidence>
<dbReference type="InterPro" id="IPR043161">
    <property type="entry name" value="DOCK_C_lobe_A"/>
</dbReference>
<dbReference type="Pfam" id="PF06920">
    <property type="entry name" value="DHR-2_Lobe_A"/>
    <property type="match status" value="1"/>
</dbReference>
<dbReference type="GO" id="GO:0005085">
    <property type="term" value="F:guanyl-nucleotide exchange factor activity"/>
    <property type="evidence" value="ECO:0007669"/>
    <property type="project" value="UniProtKB-KW"/>
</dbReference>
<dbReference type="GO" id="GO:0007264">
    <property type="term" value="P:small GTPase-mediated signal transduction"/>
    <property type="evidence" value="ECO:0007669"/>
    <property type="project" value="InterPro"/>
</dbReference>
<reference evidence="5" key="1">
    <citation type="journal article" date="2013" name="Genetics">
        <title>The draft genome and transcriptome of Panagrellus redivivus are shaped by the harsh demands of a free-living lifestyle.</title>
        <authorList>
            <person name="Srinivasan J."/>
            <person name="Dillman A.R."/>
            <person name="Macchietto M.G."/>
            <person name="Heikkinen L."/>
            <person name="Lakso M."/>
            <person name="Fracchia K.M."/>
            <person name="Antoshechkin I."/>
            <person name="Mortazavi A."/>
            <person name="Wong G."/>
            <person name="Sternberg P.W."/>
        </authorList>
    </citation>
    <scope>NUCLEOTIDE SEQUENCE [LARGE SCALE GENOMIC DNA]</scope>
    <source>
        <strain evidence="5">MT8872</strain>
    </source>
</reference>
<feature type="domain" description="DOCKER" evidence="4">
    <location>
        <begin position="1"/>
        <end position="396"/>
    </location>
</feature>
<name>A0A7E4URQ2_PANRE</name>
<evidence type="ECO:0000256" key="2">
    <source>
        <dbReference type="PROSITE-ProRule" id="PRU00984"/>
    </source>
</evidence>
<evidence type="ECO:0000313" key="5">
    <source>
        <dbReference type="Proteomes" id="UP000492821"/>
    </source>
</evidence>
<dbReference type="CDD" id="cd11684">
    <property type="entry name" value="DHR2_DOCK"/>
    <property type="match status" value="1"/>
</dbReference>
<dbReference type="Proteomes" id="UP000492821">
    <property type="component" value="Unassembled WGS sequence"/>
</dbReference>
<evidence type="ECO:0000256" key="1">
    <source>
        <dbReference type="ARBA" id="ARBA00022658"/>
    </source>
</evidence>
<dbReference type="InterPro" id="IPR043162">
    <property type="entry name" value="DOCK_C_lobe_C"/>
</dbReference>
<dbReference type="Gene3D" id="1.20.58.740">
    <property type="match status" value="1"/>
</dbReference>
<feature type="region of interest" description="Disordered" evidence="3">
    <location>
        <begin position="471"/>
        <end position="492"/>
    </location>
</feature>
<evidence type="ECO:0000313" key="6">
    <source>
        <dbReference type="WBParaSite" id="Pan_g11664.t1"/>
    </source>
</evidence>
<dbReference type="GO" id="GO:0031267">
    <property type="term" value="F:small GTPase binding"/>
    <property type="evidence" value="ECO:0007669"/>
    <property type="project" value="TreeGrafter"/>
</dbReference>
<comment type="similarity">
    <text evidence="2">Belongs to the DOCK family.</text>
</comment>
<dbReference type="PROSITE" id="PS51651">
    <property type="entry name" value="DOCKER"/>
    <property type="match status" value="1"/>
</dbReference>
<dbReference type="WBParaSite" id="Pan_g11664.t1">
    <property type="protein sequence ID" value="Pan_g11664.t1"/>
    <property type="gene ID" value="Pan_g11664"/>
</dbReference>
<dbReference type="InterPro" id="IPR026791">
    <property type="entry name" value="DOCK"/>
</dbReference>
<accession>A0A7E4URQ2</accession>
<feature type="compositionally biased region" description="Acidic residues" evidence="3">
    <location>
        <begin position="520"/>
        <end position="542"/>
    </location>
</feature>
<dbReference type="PANTHER" id="PTHR45653">
    <property type="entry name" value="DEDICATOR OF CYTOKINESIS"/>
    <property type="match status" value="1"/>
</dbReference>
<dbReference type="GO" id="GO:0007520">
    <property type="term" value="P:myoblast fusion"/>
    <property type="evidence" value="ECO:0007669"/>
    <property type="project" value="TreeGrafter"/>
</dbReference>
<dbReference type="GO" id="GO:0005737">
    <property type="term" value="C:cytoplasm"/>
    <property type="evidence" value="ECO:0007669"/>
    <property type="project" value="TreeGrafter"/>
</dbReference>
<dbReference type="AlphaFoldDB" id="A0A7E4URQ2"/>
<dbReference type="InterPro" id="IPR046769">
    <property type="entry name" value="DOCKER_Lobe_A"/>
</dbReference>
<sequence>MNVSSGCFVEAALTLRRVAELLDGENPEAEIPDFLLDYSRGCTTAGGLKEAMFLEMAEHFDKGEHWEKAIAVLQELIPYYELVLIDYGKLAQLHRRLSELYAKVNSTLRMESCYFYVAFYGTGFPEYWTNRKFVFRGEKLEKLGDFKARMMNKFYGAQTVDTIKNSDHLIGEEGRFLQIIPVTPIQAESTLDSSAGVLLRWYYKHHDITSFELLRPLRCDDTKWTTLMNTESTQLWIQRRVMTVAHPLPDILNFAPVEFEEEPPANNPVEVAINRIEEVNASLRETAELVAIGFTEYTGPLGGKIIGVLKADVGGGVKSYESFFSDEISALATPEEAVSIKKLRKTLLNHVGIIEFCLYVHAARPQLISEVFHSSCVDLFLDYKRAIETRFGKAFSFLPLGNTIYLPASGNLVAASNNLSASSFTGTTSNTNLGGSNSSISLEDANDAKNNVFMRVSGTLLRSTASKARSSAANVTLQRDKKSSHHDAAGTSVDFDKSRDIAEMAYILRNVIRHTVVESPMDDSTETEGDSSEDIDIEDAEDANGSVSTALEPDDPGLT</sequence>
<reference evidence="6" key="2">
    <citation type="submission" date="2020-10" db="UniProtKB">
        <authorList>
            <consortium name="WormBaseParasite"/>
        </authorList>
    </citation>
    <scope>IDENTIFICATION</scope>
</reference>
<feature type="compositionally biased region" description="Basic and acidic residues" evidence="3">
    <location>
        <begin position="478"/>
        <end position="492"/>
    </location>
</feature>
<dbReference type="InterPro" id="IPR027357">
    <property type="entry name" value="DOCKER_dom"/>
</dbReference>
<evidence type="ECO:0000259" key="4">
    <source>
        <dbReference type="PROSITE" id="PS51651"/>
    </source>
</evidence>
<proteinExistence type="inferred from homology"/>
<protein>
    <submittedName>
        <fullName evidence="6">DOCKER domain-containing protein</fullName>
    </submittedName>
</protein>
<keyword evidence="1" id="KW-0344">Guanine-nucleotide releasing factor</keyword>